<reference evidence="2 3" key="1">
    <citation type="journal article" date="2018" name="Nat. Biotechnol.">
        <title>A standardized bacterial taxonomy based on genome phylogeny substantially revises the tree of life.</title>
        <authorList>
            <person name="Parks D.H."/>
            <person name="Chuvochina M."/>
            <person name="Waite D.W."/>
            <person name="Rinke C."/>
            <person name="Skarshewski A."/>
            <person name="Chaumeil P.A."/>
            <person name="Hugenholtz P."/>
        </authorList>
    </citation>
    <scope>NUCLEOTIDE SEQUENCE [LARGE SCALE GENOMIC DNA]</scope>
    <source>
        <strain evidence="2">UBA9049</strain>
    </source>
</reference>
<proteinExistence type="predicted"/>
<gene>
    <name evidence="2" type="ORF">DCF82_00355</name>
</gene>
<accession>A0A3B8WEY7</accession>
<organism evidence="2 3">
    <name type="scientific">Marinobacter nauticus</name>
    <name type="common">Marinobacter hydrocarbonoclasticus</name>
    <name type="synonym">Marinobacter aquaeolei</name>
    <dbReference type="NCBI Taxonomy" id="2743"/>
    <lineage>
        <taxon>Bacteria</taxon>
        <taxon>Pseudomonadati</taxon>
        <taxon>Pseudomonadota</taxon>
        <taxon>Gammaproteobacteria</taxon>
        <taxon>Pseudomonadales</taxon>
        <taxon>Marinobacteraceae</taxon>
        <taxon>Marinobacter</taxon>
    </lineage>
</organism>
<comment type="caution">
    <text evidence="2">The sequence shown here is derived from an EMBL/GenBank/DDBJ whole genome shotgun (WGS) entry which is preliminary data.</text>
</comment>
<dbReference type="AlphaFoldDB" id="A0A3B8WEY7"/>
<dbReference type="RefSeq" id="WP_278350877.1">
    <property type="nucleotide sequence ID" value="NZ_DCES01000051.1"/>
</dbReference>
<evidence type="ECO:0000256" key="1">
    <source>
        <dbReference type="SAM" id="SignalP"/>
    </source>
</evidence>
<keyword evidence="1" id="KW-0732">Signal</keyword>
<protein>
    <submittedName>
        <fullName evidence="2">Uncharacterized protein</fullName>
    </submittedName>
</protein>
<dbReference type="Proteomes" id="UP000261325">
    <property type="component" value="Unassembled WGS sequence"/>
</dbReference>
<evidence type="ECO:0000313" key="3">
    <source>
        <dbReference type="Proteomes" id="UP000261325"/>
    </source>
</evidence>
<feature type="chain" id="PRO_5017650728" evidence="1">
    <location>
        <begin position="27"/>
        <end position="162"/>
    </location>
</feature>
<sequence length="162" mass="17708">MQRIASLKFGLLGLTTLCLLPGITQAGGPSPEHYLKNSPMVLEVRYCECQATEPGQAPTELRPAFLEQSRLLKVDVDPDGKGFVSSPEITLDFELRALPESPGDFTFTFAGEYETGQQNSAATGKVSLKDGHWLNLFGSEQNQNNDTQYLDVAVRLVKADDS</sequence>
<feature type="signal peptide" evidence="1">
    <location>
        <begin position="1"/>
        <end position="26"/>
    </location>
</feature>
<dbReference type="EMBL" id="DLYI01000005">
    <property type="protein sequence ID" value="HAC26272.1"/>
    <property type="molecule type" value="Genomic_DNA"/>
</dbReference>
<name>A0A3B8WEY7_MARNT</name>
<evidence type="ECO:0000313" key="2">
    <source>
        <dbReference type="EMBL" id="HAC26272.1"/>
    </source>
</evidence>